<keyword evidence="1" id="KW-1133">Transmembrane helix</keyword>
<evidence type="ECO:0000256" key="1">
    <source>
        <dbReference type="SAM" id="Phobius"/>
    </source>
</evidence>
<sequence length="339" mass="38098">MQQVGKTQQVSVSEPTWITTHWNDTISFFTENATDIKVNVLGAALGAFLGLVAAYYVYKLQVWASNRSEKEAARRKHQEHLSYFAGVLQDVLTYATAQADALDKFVSEIAAAPTTIQRLGLVVSGSVGRLNRADSEATFHAYNALFADNAEHEKNYKRMLSLTDSLTARVGAVRDSFERYRDSAYQRHLRFKEQVQKSSNDVAALLDEYDASRTERIIKRADPTAQIIAEAELGKLNDLLLDYGKLNARVVPLELYMEQYVRPLKEWLSENNRFLTPKGKNLRELLKDASVVFTDLKKDALDFQAAFASGDIRKTIKALSESRDALSSSVPEQPSLHKE</sequence>
<dbReference type="RefSeq" id="WP_243520467.1">
    <property type="nucleotide sequence ID" value="NZ_JAWDJT010000014.1"/>
</dbReference>
<feature type="transmembrane region" description="Helical" evidence="1">
    <location>
        <begin position="38"/>
        <end position="58"/>
    </location>
</feature>
<keyword evidence="3" id="KW-1185">Reference proteome</keyword>
<keyword evidence="1" id="KW-0472">Membrane</keyword>
<comment type="caution">
    <text evidence="2">The sequence shown here is derived from an EMBL/GenBank/DDBJ whole genome shotgun (WGS) entry which is preliminary data.</text>
</comment>
<accession>A0ABU3TLI0</accession>
<gene>
    <name evidence="2" type="ORF">ROI90_17665</name>
</gene>
<organism evidence="2 3">
    <name type="scientific">Hymenobacter endophyticus</name>
    <dbReference type="NCBI Taxonomy" id="3076335"/>
    <lineage>
        <taxon>Bacteria</taxon>
        <taxon>Pseudomonadati</taxon>
        <taxon>Bacteroidota</taxon>
        <taxon>Cytophagia</taxon>
        <taxon>Cytophagales</taxon>
        <taxon>Hymenobacteraceae</taxon>
        <taxon>Hymenobacter</taxon>
    </lineage>
</organism>
<name>A0ABU3TLI0_9BACT</name>
<protein>
    <submittedName>
        <fullName evidence="2">Uncharacterized protein</fullName>
    </submittedName>
</protein>
<proteinExistence type="predicted"/>
<evidence type="ECO:0000313" key="2">
    <source>
        <dbReference type="EMBL" id="MDU0372239.1"/>
    </source>
</evidence>
<dbReference type="Proteomes" id="UP001250698">
    <property type="component" value="Unassembled WGS sequence"/>
</dbReference>
<dbReference type="EMBL" id="JAWDJT010000014">
    <property type="protein sequence ID" value="MDU0372239.1"/>
    <property type="molecule type" value="Genomic_DNA"/>
</dbReference>
<evidence type="ECO:0000313" key="3">
    <source>
        <dbReference type="Proteomes" id="UP001250698"/>
    </source>
</evidence>
<reference evidence="2 3" key="1">
    <citation type="submission" date="2023-10" db="EMBL/GenBank/DDBJ databases">
        <title>Hymenobacter endophyticus sp. nov., an isolate from the leaf tissues of wheat.</title>
        <authorList>
            <person name="Dai Y."/>
        </authorList>
    </citation>
    <scope>NUCLEOTIDE SEQUENCE [LARGE SCALE GENOMIC DNA]</scope>
    <source>
        <strain evidence="2 3">ZK17L-C2</strain>
    </source>
</reference>
<keyword evidence="1" id="KW-0812">Transmembrane</keyword>